<evidence type="ECO:0000256" key="4">
    <source>
        <dbReference type="ARBA" id="ARBA00023136"/>
    </source>
</evidence>
<comment type="caution">
    <text evidence="8">The sequence shown here is derived from an EMBL/GenBank/DDBJ whole genome shotgun (WGS) entry which is preliminary data.</text>
</comment>
<dbReference type="PANTHER" id="PTHR43021">
    <property type="entry name" value="NA(+)/H(+) ANTIPORTER-RELATED"/>
    <property type="match status" value="1"/>
</dbReference>
<evidence type="ECO:0000256" key="1">
    <source>
        <dbReference type="ARBA" id="ARBA00004141"/>
    </source>
</evidence>
<proteinExistence type="predicted"/>
<dbReference type="InterPro" id="IPR038770">
    <property type="entry name" value="Na+/solute_symporter_sf"/>
</dbReference>
<dbReference type="Pfam" id="PF00571">
    <property type="entry name" value="CBS"/>
    <property type="match status" value="2"/>
</dbReference>
<organism evidence="8 9">
    <name type="scientific">Pontiella agarivorans</name>
    <dbReference type="NCBI Taxonomy" id="3038953"/>
    <lineage>
        <taxon>Bacteria</taxon>
        <taxon>Pseudomonadati</taxon>
        <taxon>Kiritimatiellota</taxon>
        <taxon>Kiritimatiellia</taxon>
        <taxon>Kiritimatiellales</taxon>
        <taxon>Pontiellaceae</taxon>
        <taxon>Pontiella</taxon>
    </lineage>
</organism>
<feature type="transmembrane region" description="Helical" evidence="6">
    <location>
        <begin position="380"/>
        <end position="399"/>
    </location>
</feature>
<accession>A0ABU5MUX1</accession>
<dbReference type="Gene3D" id="1.20.1530.20">
    <property type="match status" value="1"/>
</dbReference>
<dbReference type="InterPro" id="IPR006153">
    <property type="entry name" value="Cation/H_exchanger_TM"/>
</dbReference>
<keyword evidence="3 6" id="KW-1133">Transmembrane helix</keyword>
<evidence type="ECO:0000256" key="2">
    <source>
        <dbReference type="ARBA" id="ARBA00022692"/>
    </source>
</evidence>
<dbReference type="PROSITE" id="PS51371">
    <property type="entry name" value="CBS"/>
    <property type="match status" value="2"/>
</dbReference>
<feature type="transmembrane region" description="Helical" evidence="6">
    <location>
        <begin position="91"/>
        <end position="115"/>
    </location>
</feature>
<dbReference type="SUPFAM" id="SSF54631">
    <property type="entry name" value="CBS-domain pair"/>
    <property type="match status" value="1"/>
</dbReference>
<evidence type="ECO:0000256" key="3">
    <source>
        <dbReference type="ARBA" id="ARBA00022989"/>
    </source>
</evidence>
<evidence type="ECO:0000313" key="9">
    <source>
        <dbReference type="Proteomes" id="UP001290861"/>
    </source>
</evidence>
<feature type="transmembrane region" description="Helical" evidence="6">
    <location>
        <begin position="278"/>
        <end position="300"/>
    </location>
</feature>
<evidence type="ECO:0000259" key="7">
    <source>
        <dbReference type="PROSITE" id="PS51371"/>
    </source>
</evidence>
<dbReference type="InterPro" id="IPR000644">
    <property type="entry name" value="CBS_dom"/>
</dbReference>
<name>A0ABU5MUX1_9BACT</name>
<reference evidence="8 9" key="1">
    <citation type="journal article" date="2024" name="Appl. Environ. Microbiol.">
        <title>Pontiella agarivorans sp. nov., a novel marine anaerobic bacterium capable of degrading macroalgal polysaccharides and fixing nitrogen.</title>
        <authorList>
            <person name="Liu N."/>
            <person name="Kivenson V."/>
            <person name="Peng X."/>
            <person name="Cui Z."/>
            <person name="Lankiewicz T.S."/>
            <person name="Gosselin K.M."/>
            <person name="English C.J."/>
            <person name="Blair E.M."/>
            <person name="O'Malley M.A."/>
            <person name="Valentine D.L."/>
        </authorList>
    </citation>
    <scope>NUCLEOTIDE SEQUENCE [LARGE SCALE GENOMIC DNA]</scope>
    <source>
        <strain evidence="8 9">NLcol2</strain>
    </source>
</reference>
<keyword evidence="9" id="KW-1185">Reference proteome</keyword>
<dbReference type="PANTHER" id="PTHR43021:SF2">
    <property type="entry name" value="CATION_H+ EXCHANGER DOMAIN-CONTAINING PROTEIN"/>
    <property type="match status" value="1"/>
</dbReference>
<feature type="transmembrane region" description="Helical" evidence="6">
    <location>
        <begin position="172"/>
        <end position="194"/>
    </location>
</feature>
<feature type="domain" description="CBS" evidence="7">
    <location>
        <begin position="428"/>
        <end position="484"/>
    </location>
</feature>
<dbReference type="InterPro" id="IPR046342">
    <property type="entry name" value="CBS_dom_sf"/>
</dbReference>
<sequence>MPDIELGVLAILGICVAGGVIGAFIFQKLKVPQVVGYIVVGVLIGDTGFGLLHPSDIQALSPFNNFALGLIGFLVGGELSAGIFKKYGKQFTAILIGEGVAAFLLVGIVSTLILYFVCHNWVTALAAGIVFGAIASATDPASTIDVLWEYRSAGVLTTAIIAIVALDDALAMTLYGLGTSIATILVQGSGHSIWATLLHTFVELGGAILLGVICGFVLDYVLSYLPQSEKRLGISIGLLLVCIGLAVAFHMDLILATMAVGIVLINKAPNRSKKLFETVRSFSTPIYIIFFVLVGARLSLDNMPVWVWGLVAAYVAMRSLGKWIGAFWGGRISKAEKPVQNYLGMAIFAQGGVAVGLSIVASNNLQHIEILEGLNLGDMIIFTVTATTLCVQLIGPVFARMAVKKAGEIGCNVTEEDVMAEMIVDDVVDKNIVPLYEGTPLETVVQHFADQDTFVYPVVSNDGKIIGVLTFENLKELLNERDTWQWLLVGDVMQPARHKLLSTMNLAEALKEMGNNQVESLPVIESQASGKLLGVLDIRAARRSVNAELVKRRTVTG</sequence>
<dbReference type="RefSeq" id="WP_322607810.1">
    <property type="nucleotide sequence ID" value="NZ_JARVCO010000007.1"/>
</dbReference>
<evidence type="ECO:0000256" key="6">
    <source>
        <dbReference type="SAM" id="Phobius"/>
    </source>
</evidence>
<feature type="transmembrane region" description="Helical" evidence="6">
    <location>
        <begin position="234"/>
        <end position="266"/>
    </location>
</feature>
<keyword evidence="2 6" id="KW-0812">Transmembrane</keyword>
<evidence type="ECO:0000256" key="5">
    <source>
        <dbReference type="PROSITE-ProRule" id="PRU00703"/>
    </source>
</evidence>
<feature type="domain" description="CBS" evidence="7">
    <location>
        <begin position="493"/>
        <end position="552"/>
    </location>
</feature>
<dbReference type="Pfam" id="PF00999">
    <property type="entry name" value="Na_H_Exchanger"/>
    <property type="match status" value="1"/>
</dbReference>
<feature type="transmembrane region" description="Helical" evidence="6">
    <location>
        <begin position="342"/>
        <end position="360"/>
    </location>
</feature>
<feature type="transmembrane region" description="Helical" evidence="6">
    <location>
        <begin position="34"/>
        <end position="54"/>
    </location>
</feature>
<keyword evidence="4 6" id="KW-0472">Membrane</keyword>
<evidence type="ECO:0000313" key="8">
    <source>
        <dbReference type="EMBL" id="MDZ8118010.1"/>
    </source>
</evidence>
<gene>
    <name evidence="8" type="ORF">P9H32_05160</name>
</gene>
<feature type="transmembrane region" description="Helical" evidence="6">
    <location>
        <begin position="306"/>
        <end position="330"/>
    </location>
</feature>
<comment type="subcellular location">
    <subcellularLocation>
        <location evidence="1">Membrane</location>
        <topology evidence="1">Multi-pass membrane protein</topology>
    </subcellularLocation>
</comment>
<feature type="transmembrane region" description="Helical" evidence="6">
    <location>
        <begin position="121"/>
        <end position="138"/>
    </location>
</feature>
<feature type="transmembrane region" description="Helical" evidence="6">
    <location>
        <begin position="201"/>
        <end position="222"/>
    </location>
</feature>
<dbReference type="Proteomes" id="UP001290861">
    <property type="component" value="Unassembled WGS sequence"/>
</dbReference>
<protein>
    <submittedName>
        <fullName evidence="8">Cation:proton antiporter</fullName>
    </submittedName>
</protein>
<feature type="transmembrane region" description="Helical" evidence="6">
    <location>
        <begin position="6"/>
        <end position="27"/>
    </location>
</feature>
<dbReference type="EMBL" id="JARVCO010000007">
    <property type="protein sequence ID" value="MDZ8118010.1"/>
    <property type="molecule type" value="Genomic_DNA"/>
</dbReference>
<feature type="transmembrane region" description="Helical" evidence="6">
    <location>
        <begin position="150"/>
        <end position="166"/>
    </location>
</feature>
<keyword evidence="5" id="KW-0129">CBS domain</keyword>
<feature type="transmembrane region" description="Helical" evidence="6">
    <location>
        <begin position="66"/>
        <end position="84"/>
    </location>
</feature>
<dbReference type="Gene3D" id="3.10.580.10">
    <property type="entry name" value="CBS-domain"/>
    <property type="match status" value="1"/>
</dbReference>